<dbReference type="InterPro" id="IPR005335">
    <property type="entry name" value="Terminase_ssu"/>
</dbReference>
<accession>A0A6J5R7N1</accession>
<organism evidence="1">
    <name type="scientific">uncultured Caudovirales phage</name>
    <dbReference type="NCBI Taxonomy" id="2100421"/>
    <lineage>
        <taxon>Viruses</taxon>
        <taxon>Duplodnaviria</taxon>
        <taxon>Heunggongvirae</taxon>
        <taxon>Uroviricota</taxon>
        <taxon>Caudoviricetes</taxon>
        <taxon>Peduoviridae</taxon>
        <taxon>Maltschvirus</taxon>
        <taxon>Maltschvirus maltsch</taxon>
    </lineage>
</organism>
<gene>
    <name evidence="1" type="ORF">UFOVP1167_23</name>
</gene>
<dbReference type="GO" id="GO:0051276">
    <property type="term" value="P:chromosome organization"/>
    <property type="evidence" value="ECO:0007669"/>
    <property type="project" value="InterPro"/>
</dbReference>
<reference evidence="1" key="1">
    <citation type="submission" date="2020-05" db="EMBL/GenBank/DDBJ databases">
        <authorList>
            <person name="Chiriac C."/>
            <person name="Salcher M."/>
            <person name="Ghai R."/>
            <person name="Kavagutti S V."/>
        </authorList>
    </citation>
    <scope>NUCLEOTIDE SEQUENCE</scope>
</reference>
<evidence type="ECO:0000313" key="1">
    <source>
        <dbReference type="EMBL" id="CAB4187764.1"/>
    </source>
</evidence>
<protein>
    <submittedName>
        <fullName evidence="1">Terminase small subunit</fullName>
    </submittedName>
</protein>
<name>A0A6J5R7N1_9CAUD</name>
<proteinExistence type="predicted"/>
<dbReference type="InterPro" id="IPR038713">
    <property type="entry name" value="Terminase_Gp1_N_sf"/>
</dbReference>
<dbReference type="Gene3D" id="1.10.10.1400">
    <property type="entry name" value="Terminase, small subunit, N-terminal DNA-binding domain, HTH motif"/>
    <property type="match status" value="1"/>
</dbReference>
<sequence length="134" mass="14550">MHDVQLTDRQRAFAEHYVNTGGKVGIASQRAGYSDRTMGSKLLRDPKVIKLIQEMMVDAIGVHAASALGTVVKLAKSARSDYVRLEAAKDILDRAGFKPPDKQLVKLSGDLSVSFDIAPQPIDVTERGGLENSE</sequence>
<dbReference type="Pfam" id="PF03592">
    <property type="entry name" value="Terminase_2"/>
    <property type="match status" value="1"/>
</dbReference>
<dbReference type="EMBL" id="LR797113">
    <property type="protein sequence ID" value="CAB4187764.1"/>
    <property type="molecule type" value="Genomic_DNA"/>
</dbReference>